<dbReference type="SUPFAM" id="SSF110849">
    <property type="entry name" value="ParB/Sulfiredoxin"/>
    <property type="match status" value="1"/>
</dbReference>
<name>A0A380U2R6_9PAST</name>
<dbReference type="InterPro" id="IPR036086">
    <property type="entry name" value="ParB/Sulfiredoxin_sf"/>
</dbReference>
<dbReference type="AlphaFoldDB" id="A0A380U2R6"/>
<dbReference type="Gene3D" id="3.90.1530.10">
    <property type="entry name" value="Conserved hypothetical protein from pyrococcus furiosus pfu- 392566-001, ParB domain"/>
    <property type="match status" value="1"/>
</dbReference>
<dbReference type="OrthoDB" id="7656008at2"/>
<accession>A0A380U2R6</accession>
<evidence type="ECO:0000313" key="1">
    <source>
        <dbReference type="EMBL" id="SUT95479.1"/>
    </source>
</evidence>
<sequence length="560" mass="63735">MTKNEKRAAAIARNLNVSPIANVSPSYQTVTPNHYSSEVEYITVTLDKLRPYEHNPRKTRNPNFEMIKESIRRRGLDHKPNITRRPGEDFYIIADGGNTRIQALKELFTETKDPKFWSISCEYKPWQGDSADSVEAELNILIGHLIENDTRADLSFIEKALGILQAKEYYEKKLDTSLSSRELSKALENDGYIISHTLIAKMENCVTYLYPYIPNALFKGLGKPQIDKLLAIRNNADEVWHHYHLEVDTPFADIWANSLSSCNEDSPFQVREFQDKLITQMADLLGGKTTYESLYLEIDLDERKFKKIAAKQHEIESHVEHSIEQITQHQETVKAKPVTPNIPKKEVEQTAVGNDVVATSSIPSLPINEIETENVTSQVINFFDENKDSNADVNDDSDSALLTQISQDFGLTPGMSVQEQREKRAAENGLSFACCGRQPVEDIWQLYPARNYRSEAYSLALDIAETANIDELVEHVIKTPVDYSYRMKSHNASLSDYASFIYQLLSMLQTNDFSQSVNCNLDSRFLFDIQQSGVGIDDITLVKIFRLIRVVRHLRQGAQP</sequence>
<dbReference type="NCBIfam" id="TIGR03764">
    <property type="entry name" value="ICE_PFGI_1_parB"/>
    <property type="match status" value="1"/>
</dbReference>
<dbReference type="Proteomes" id="UP000254649">
    <property type="component" value="Unassembled WGS sequence"/>
</dbReference>
<protein>
    <submittedName>
        <fullName evidence="1">Integrating conjugative element, PFGI_1 class, ParB family protein</fullName>
    </submittedName>
</protein>
<proteinExistence type="predicted"/>
<dbReference type="EMBL" id="UFRQ01000003">
    <property type="protein sequence ID" value="SUT95479.1"/>
    <property type="molecule type" value="Genomic_DNA"/>
</dbReference>
<organism evidence="1 2">
    <name type="scientific">[Actinobacillus] rossii</name>
    <dbReference type="NCBI Taxonomy" id="123820"/>
    <lineage>
        <taxon>Bacteria</taxon>
        <taxon>Pseudomonadati</taxon>
        <taxon>Pseudomonadota</taxon>
        <taxon>Gammaproteobacteria</taxon>
        <taxon>Pasteurellales</taxon>
        <taxon>Pasteurellaceae</taxon>
    </lineage>
</organism>
<gene>
    <name evidence="1" type="ORF">NCTC10801_02477</name>
</gene>
<keyword evidence="2" id="KW-1185">Reference proteome</keyword>
<reference evidence="1 2" key="1">
    <citation type="submission" date="2018-06" db="EMBL/GenBank/DDBJ databases">
        <authorList>
            <consortium name="Pathogen Informatics"/>
            <person name="Doyle S."/>
        </authorList>
    </citation>
    <scope>NUCLEOTIDE SEQUENCE [LARGE SCALE GENOMIC DNA]</scope>
    <source>
        <strain evidence="1 2">NCTC10801</strain>
    </source>
</reference>
<dbReference type="InterPro" id="IPR022304">
    <property type="entry name" value="ICE_PFGI_1_ParB"/>
</dbReference>
<evidence type="ECO:0000313" key="2">
    <source>
        <dbReference type="Proteomes" id="UP000254649"/>
    </source>
</evidence>